<keyword evidence="2" id="KW-0808">Transferase</keyword>
<evidence type="ECO:0000256" key="1">
    <source>
        <dbReference type="SAM" id="MobiDB-lite"/>
    </source>
</evidence>
<keyword evidence="2" id="KW-0547">Nucleotide-binding</keyword>
<keyword evidence="3" id="KW-1185">Reference proteome</keyword>
<dbReference type="GO" id="GO:0005524">
    <property type="term" value="F:ATP binding"/>
    <property type="evidence" value="ECO:0007669"/>
    <property type="project" value="UniProtKB-KW"/>
</dbReference>
<dbReference type="SUPFAM" id="SSF55874">
    <property type="entry name" value="ATPase domain of HSP90 chaperone/DNA topoisomerase II/histidine kinase"/>
    <property type="match status" value="1"/>
</dbReference>
<protein>
    <submittedName>
        <fullName evidence="2">Histidine kinase-like ATPase, ATP-binding domain</fullName>
    </submittedName>
</protein>
<evidence type="ECO:0000313" key="2">
    <source>
        <dbReference type="EMBL" id="KRX07081.1"/>
    </source>
</evidence>
<proteinExistence type="predicted"/>
<feature type="region of interest" description="Disordered" evidence="1">
    <location>
        <begin position="651"/>
        <end position="686"/>
    </location>
</feature>
<name>A0A0V0QXH3_PSEPJ</name>
<dbReference type="EMBL" id="LDAU01000088">
    <property type="protein sequence ID" value="KRX07081.1"/>
    <property type="molecule type" value="Genomic_DNA"/>
</dbReference>
<dbReference type="OMA" id="QTHESAF"/>
<evidence type="ECO:0000313" key="3">
    <source>
        <dbReference type="Proteomes" id="UP000054937"/>
    </source>
</evidence>
<comment type="caution">
    <text evidence="2">The sequence shown here is derived from an EMBL/GenBank/DDBJ whole genome shotgun (WGS) entry which is preliminary data.</text>
</comment>
<gene>
    <name evidence="2" type="ORF">PPERSA_05245</name>
</gene>
<dbReference type="Gene3D" id="3.30.565.10">
    <property type="entry name" value="Histidine kinase-like ATPase, C-terminal domain"/>
    <property type="match status" value="1"/>
</dbReference>
<accession>A0A0V0QXH3</accession>
<keyword evidence="2" id="KW-0418">Kinase</keyword>
<dbReference type="InParanoid" id="A0A0V0QXH3"/>
<feature type="compositionally biased region" description="Low complexity" evidence="1">
    <location>
        <begin position="651"/>
        <end position="672"/>
    </location>
</feature>
<keyword evidence="2" id="KW-0067">ATP-binding</keyword>
<organism evidence="2 3">
    <name type="scientific">Pseudocohnilembus persalinus</name>
    <name type="common">Ciliate</name>
    <dbReference type="NCBI Taxonomy" id="266149"/>
    <lineage>
        <taxon>Eukaryota</taxon>
        <taxon>Sar</taxon>
        <taxon>Alveolata</taxon>
        <taxon>Ciliophora</taxon>
        <taxon>Intramacronucleata</taxon>
        <taxon>Oligohymenophorea</taxon>
        <taxon>Scuticociliatia</taxon>
        <taxon>Philasterida</taxon>
        <taxon>Pseudocohnilembidae</taxon>
        <taxon>Pseudocohnilembus</taxon>
    </lineage>
</organism>
<dbReference type="AlphaFoldDB" id="A0A0V0QXH3"/>
<dbReference type="Proteomes" id="UP000054937">
    <property type="component" value="Unassembled WGS sequence"/>
</dbReference>
<dbReference type="InterPro" id="IPR036890">
    <property type="entry name" value="HATPase_C_sf"/>
</dbReference>
<sequence length="686" mass="80765">MDKILSQYVDHNINNLTLSIKDKEIQKAYDEFYLKQAYFVHVCLHALLNDSLPWQFEPAGKTTLIFIGVIMFPFTQVSPNFILKAVQNLTLCILYYSLIAVNRNNYQQIVMFWTASVFYTCHQYGQERERIQNFIEKFTQKQNLIRQKVIMQLIPGSFMVSKYDDSKSQQILLQSNNKCVEQLKVANTDTFIKYLDKINMVEDEDFAKLDLANGKLGNLKKLYSKDIYAMVQLGDLHHDIKRSDGTDESLLKCINNNSLNRIQKIQKQTEVLNQPQNQLKGKKQNQFSQKQYLQQQKQKSKKNENNSNADIFLNSNQNYSVGDYSCSNRRLYQQQQQLQQQQLQQEDVLDNTNNTMLENQQLIKNQSRENQYQEKIDEEEIDVGEELIQEILWDVESQLINQSQIKFSQNMLGQLFNFLLEYTQNYQKKFLPSDLANLSEDKQSFMQMMKVLDRSNSSLYNKISVINISEDFQFILKLFKEQIVELDVELELQLPEKLKIQSNRKYVLVLFYNLIDNCLKYGGKKMKVQINKRENQIIQLSISNTVSQIQYEKLQEFKGKIRSGIRLEQLGLHICEEIVREIGPDENQAFQIFGNENWFQVNILLNKKIRNIKENYEESLEENYFNLNGAEKDTTKNYSINNINLYNQQQEKNQNQKSLNSQKNSQGQSGNNRLDDKVEINIQEEN</sequence>
<dbReference type="GO" id="GO:0016301">
    <property type="term" value="F:kinase activity"/>
    <property type="evidence" value="ECO:0007669"/>
    <property type="project" value="UniProtKB-KW"/>
</dbReference>
<reference evidence="2 3" key="1">
    <citation type="journal article" date="2015" name="Sci. Rep.">
        <title>Genome of the facultative scuticociliatosis pathogen Pseudocohnilembus persalinus provides insight into its virulence through horizontal gene transfer.</title>
        <authorList>
            <person name="Xiong J."/>
            <person name="Wang G."/>
            <person name="Cheng J."/>
            <person name="Tian M."/>
            <person name="Pan X."/>
            <person name="Warren A."/>
            <person name="Jiang C."/>
            <person name="Yuan D."/>
            <person name="Miao W."/>
        </authorList>
    </citation>
    <scope>NUCLEOTIDE SEQUENCE [LARGE SCALE GENOMIC DNA]</scope>
    <source>
        <strain evidence="2">36N120E</strain>
    </source>
</reference>